<evidence type="ECO:0000256" key="14">
    <source>
        <dbReference type="ARBA" id="ARBA00038949"/>
    </source>
</evidence>
<keyword evidence="8 17" id="KW-0735">Signal-anchor</keyword>
<reference evidence="20" key="2">
    <citation type="submission" date="2020-10" db="UniProtKB">
        <authorList>
            <consortium name="WormBaseParasite"/>
        </authorList>
    </citation>
    <scope>IDENTIFICATION</scope>
</reference>
<comment type="similarity">
    <text evidence="3 17">Belongs to the glycosyltransferase 13 family.</text>
</comment>
<dbReference type="InterPro" id="IPR004139">
    <property type="entry name" value="Glyco_trans_13"/>
</dbReference>
<sequence length="451" mass="51259">MNALQRVGGLIALLTVCSFLAIVLYTRKNEYTAYKELGVNHQDIYGSLNEEVDRLTKLLAAERQKLERVRIEVEEYVKLRNNAATRRDTTWSKPIGVLVFVCNRADAIRVHLEKLIKYRKNPTAFPIIVSQDCDNDAVANVVTSFGDQVQYIKHVSGEKANITIPANQHQYTSYFRIARHYKLGLDHVFNKLGVDSVIITEDDLDIAPDFFDYFAGTRWLLDADASLFCVSAWNDNGKAAVIDTTAATKLYRSDFFPGLGWMFTKSFWDELAPKWPKGFWDDWLRDPAQRKGRSCIRPEISRTAMTQFGQKGASQGLFFNQYLKKIMLNTDPVNFTNLDLQSLTKSNYDTAFVDVVYGLPNVTINDAIAKTLKSEERGSTYRIEYGNMTQYTEVARKLKIMFDTKAGVPRTAYKGIVTAFINGVRLYAAPTLPWMGYDVTWEPPTVIEADS</sequence>
<evidence type="ECO:0000256" key="15">
    <source>
        <dbReference type="ARBA" id="ARBA00041712"/>
    </source>
</evidence>
<dbReference type="Pfam" id="PF03071">
    <property type="entry name" value="GNT-I"/>
    <property type="match status" value="1"/>
</dbReference>
<keyword evidence="5" id="KW-0808">Transferase</keyword>
<feature type="transmembrane region" description="Helical" evidence="17">
    <location>
        <begin position="7"/>
        <end position="25"/>
    </location>
</feature>
<dbReference type="GO" id="GO:0030145">
    <property type="term" value="F:manganese ion binding"/>
    <property type="evidence" value="ECO:0007669"/>
    <property type="project" value="UniProtKB-UniRule"/>
</dbReference>
<dbReference type="GO" id="GO:0000139">
    <property type="term" value="C:Golgi membrane"/>
    <property type="evidence" value="ECO:0007669"/>
    <property type="project" value="UniProtKB-SubCell"/>
</dbReference>
<protein>
    <recommendedName>
        <fullName evidence="14 17">Alpha-1,3-mannosyl-glycoprotein 2-beta-N-acetylglucosaminyltransferase</fullName>
        <shortName evidence="17">GNT-I</shortName>
        <shortName evidence="17">GlcNAc-T I</shortName>
        <ecNumber evidence="14 17">2.4.1.101</ecNumber>
    </recommendedName>
    <alternativeName>
        <fullName evidence="15 17">N-glycosyl-oligosaccharide-glycoprotein N-acetylglucosaminyltransferase I</fullName>
    </alternativeName>
</protein>
<dbReference type="InterPro" id="IPR052261">
    <property type="entry name" value="Glycosyltransferase_13"/>
</dbReference>
<keyword evidence="10 17" id="KW-0333">Golgi apparatus</keyword>
<dbReference type="EC" id="2.4.1.101" evidence="14 17"/>
<dbReference type="GO" id="GO:0003827">
    <property type="term" value="F:alpha-1,3-mannosylglycoprotein 2-beta-N-acetylglucosaminyltransferase activity"/>
    <property type="evidence" value="ECO:0007669"/>
    <property type="project" value="UniProtKB-UniRule"/>
</dbReference>
<dbReference type="Gene3D" id="3.10.180.20">
    <property type="entry name" value="N-Acetylglucosaminyltransferase I, Domain 2"/>
    <property type="match status" value="1"/>
</dbReference>
<comment type="pathway">
    <text evidence="2 17">Protein modification; protein glycosylation.</text>
</comment>
<keyword evidence="4 17" id="KW-0328">Glycosyltransferase</keyword>
<keyword evidence="18" id="KW-0175">Coiled coil</keyword>
<dbReference type="Gene3D" id="3.90.550.10">
    <property type="entry name" value="Spore Coat Polysaccharide Biosynthesis Protein SpsA, Chain A"/>
    <property type="match status" value="1"/>
</dbReference>
<keyword evidence="12 17" id="KW-0464">Manganese</keyword>
<dbReference type="AlphaFoldDB" id="A0A7E4VHZ8"/>
<dbReference type="PANTHER" id="PTHR10468">
    <property type="entry name" value="PROTEIN O-LINKED-MANNOSE BETA-1,2-N-ACETYLGLUCOSAMINYLTRANSFERASE 1/ALPHA-1,3-MANNOSYL-GLYCOPROTEIN 2-BETA-N-ACETYLGLUCOSAMINYLTRANSFERASE"/>
    <property type="match status" value="1"/>
</dbReference>
<name>A0A7E4VHZ8_PANRE</name>
<evidence type="ECO:0000256" key="4">
    <source>
        <dbReference type="ARBA" id="ARBA00022676"/>
    </source>
</evidence>
<keyword evidence="7 17" id="KW-0479">Metal-binding</keyword>
<evidence type="ECO:0000256" key="1">
    <source>
        <dbReference type="ARBA" id="ARBA00004323"/>
    </source>
</evidence>
<evidence type="ECO:0000256" key="11">
    <source>
        <dbReference type="ARBA" id="ARBA00023136"/>
    </source>
</evidence>
<evidence type="ECO:0000256" key="6">
    <source>
        <dbReference type="ARBA" id="ARBA00022692"/>
    </source>
</evidence>
<dbReference type="GO" id="GO:0006487">
    <property type="term" value="P:protein N-linked glycosylation"/>
    <property type="evidence" value="ECO:0007669"/>
    <property type="project" value="TreeGrafter"/>
</dbReference>
<comment type="catalytic activity">
    <reaction evidence="16 17">
        <text>N(4)-(alpha-D-Man-(1-&gt;3)-[alpha-D-Man-(1-&gt;3)-[alpha-D-Man-(1-&gt;6)]-alpha-D-Man-(1-&gt;6)]-beta-D-Man-(1-&gt;4)-beta-D-GlcNAc-(1-&gt;4)-beta-D-GlcNAc)-L-asparaginyl-[protein] (N-glucan mannose isomer 5A1,2) + UDP-N-acetyl-alpha-D-glucosamine = N(4)-{beta-D-GlcNAc-(1-&gt;2)-alpha-D-Man-(1-&gt;3)-[alpha-D-Man-(1-&gt;3)-[alpha-D-Man-(1-&gt;6)]-alpha-D-Man-(1-&gt;6)]-beta-D-Man-(1-&gt;4)-beta-D-GlcNAc-(1-&gt;4)-beta-D-GlcNAc}-L-asparaginyl-[protein] + UDP + H(+)</text>
        <dbReference type="Rhea" id="RHEA:11456"/>
        <dbReference type="Rhea" id="RHEA-COMP:14367"/>
        <dbReference type="Rhea" id="RHEA-COMP:14368"/>
        <dbReference type="ChEBI" id="CHEBI:15378"/>
        <dbReference type="ChEBI" id="CHEBI:57705"/>
        <dbReference type="ChEBI" id="CHEBI:58223"/>
        <dbReference type="ChEBI" id="CHEBI:59087"/>
        <dbReference type="ChEBI" id="CHEBI:60625"/>
        <dbReference type="EC" id="2.4.1.101"/>
    </reaction>
</comment>
<keyword evidence="9 17" id="KW-1133">Transmembrane helix</keyword>
<evidence type="ECO:0000256" key="16">
    <source>
        <dbReference type="ARBA" id="ARBA00049421"/>
    </source>
</evidence>
<comment type="subcellular location">
    <subcellularLocation>
        <location evidence="1 17">Golgi apparatus membrane</location>
        <topology evidence="1 17">Single-pass type II membrane protein</topology>
    </subcellularLocation>
</comment>
<evidence type="ECO:0000313" key="20">
    <source>
        <dbReference type="WBParaSite" id="Pan_g21041.t1"/>
    </source>
</evidence>
<comment type="cofactor">
    <cofactor evidence="17">
        <name>Mn(2+)</name>
        <dbReference type="ChEBI" id="CHEBI:29035"/>
    </cofactor>
    <text evidence="17">The cofactor is mostly bound to the substrate.</text>
</comment>
<accession>A0A7E4VHZ8</accession>
<keyword evidence="6 17" id="KW-0812">Transmembrane</keyword>
<organism evidence="19 20">
    <name type="scientific">Panagrellus redivivus</name>
    <name type="common">Microworm</name>
    <dbReference type="NCBI Taxonomy" id="6233"/>
    <lineage>
        <taxon>Eukaryota</taxon>
        <taxon>Metazoa</taxon>
        <taxon>Ecdysozoa</taxon>
        <taxon>Nematoda</taxon>
        <taxon>Chromadorea</taxon>
        <taxon>Rhabditida</taxon>
        <taxon>Tylenchina</taxon>
        <taxon>Panagrolaimomorpha</taxon>
        <taxon>Panagrolaimoidea</taxon>
        <taxon>Panagrolaimidae</taxon>
        <taxon>Panagrellus</taxon>
    </lineage>
</organism>
<evidence type="ECO:0000256" key="9">
    <source>
        <dbReference type="ARBA" id="ARBA00022989"/>
    </source>
</evidence>
<dbReference type="SUPFAM" id="SSF53448">
    <property type="entry name" value="Nucleotide-diphospho-sugar transferases"/>
    <property type="match status" value="1"/>
</dbReference>
<evidence type="ECO:0000256" key="12">
    <source>
        <dbReference type="ARBA" id="ARBA00023211"/>
    </source>
</evidence>
<dbReference type="InterPro" id="IPR029044">
    <property type="entry name" value="Nucleotide-diphossugar_trans"/>
</dbReference>
<dbReference type="FunFam" id="3.90.550.10:FF:000055">
    <property type="entry name" value="Alpha-1,3-mannosyl-glycoprotein 2-beta-N-acetylglucosaminyltransferase"/>
    <property type="match status" value="1"/>
</dbReference>
<dbReference type="WBParaSite" id="Pan_g21041.t1">
    <property type="protein sequence ID" value="Pan_g21041.t1"/>
    <property type="gene ID" value="Pan_g21041"/>
</dbReference>
<evidence type="ECO:0000256" key="13">
    <source>
        <dbReference type="ARBA" id="ARBA00037706"/>
    </source>
</evidence>
<keyword evidence="19" id="KW-1185">Reference proteome</keyword>
<keyword evidence="11 17" id="KW-0472">Membrane</keyword>
<evidence type="ECO:0000256" key="17">
    <source>
        <dbReference type="RuleBase" id="RU368119"/>
    </source>
</evidence>
<dbReference type="PANTHER" id="PTHR10468:SF0">
    <property type="entry name" value="ALPHA-1,3-MANNOSYL-GLYCOPROTEIN 2-BETA-N-ACETYLGLUCOSAMINYLTRANSFERASE"/>
    <property type="match status" value="1"/>
</dbReference>
<dbReference type="Proteomes" id="UP000492821">
    <property type="component" value="Unassembled WGS sequence"/>
</dbReference>
<evidence type="ECO:0000256" key="2">
    <source>
        <dbReference type="ARBA" id="ARBA00004922"/>
    </source>
</evidence>
<feature type="coiled-coil region" evidence="18">
    <location>
        <begin position="45"/>
        <end position="79"/>
    </location>
</feature>
<evidence type="ECO:0000256" key="3">
    <source>
        <dbReference type="ARBA" id="ARBA00006492"/>
    </source>
</evidence>
<proteinExistence type="inferred from homology"/>
<evidence type="ECO:0000313" key="19">
    <source>
        <dbReference type="Proteomes" id="UP000492821"/>
    </source>
</evidence>
<evidence type="ECO:0000256" key="5">
    <source>
        <dbReference type="ARBA" id="ARBA00022679"/>
    </source>
</evidence>
<dbReference type="UniPathway" id="UPA00378"/>
<evidence type="ECO:0000256" key="8">
    <source>
        <dbReference type="ARBA" id="ARBA00022968"/>
    </source>
</evidence>
<evidence type="ECO:0000256" key="18">
    <source>
        <dbReference type="SAM" id="Coils"/>
    </source>
</evidence>
<evidence type="ECO:0000256" key="7">
    <source>
        <dbReference type="ARBA" id="ARBA00022723"/>
    </source>
</evidence>
<reference evidence="19" key="1">
    <citation type="journal article" date="2013" name="Genetics">
        <title>The draft genome and transcriptome of Panagrellus redivivus are shaped by the harsh demands of a free-living lifestyle.</title>
        <authorList>
            <person name="Srinivasan J."/>
            <person name="Dillman A.R."/>
            <person name="Macchietto M.G."/>
            <person name="Heikkinen L."/>
            <person name="Lakso M."/>
            <person name="Fracchia K.M."/>
            <person name="Antoshechkin I."/>
            <person name="Mortazavi A."/>
            <person name="Wong G."/>
            <person name="Sternberg P.W."/>
        </authorList>
    </citation>
    <scope>NUCLEOTIDE SEQUENCE [LARGE SCALE GENOMIC DNA]</scope>
    <source>
        <strain evidence="19">MT8872</strain>
    </source>
</reference>
<evidence type="ECO:0000256" key="10">
    <source>
        <dbReference type="ARBA" id="ARBA00023034"/>
    </source>
</evidence>
<comment type="function">
    <text evidence="13 17">Initiates complex N-linked carbohydrate formation. Essential for the conversion of high-mannose to hybrid and complex N-glycans.</text>
</comment>